<dbReference type="Proteomes" id="UP000257039">
    <property type="component" value="Unassembled WGS sequence"/>
</dbReference>
<dbReference type="RefSeq" id="WP_094786131.1">
    <property type="nucleotide sequence ID" value="NZ_NDXW01000001.1"/>
</dbReference>
<protein>
    <submittedName>
        <fullName evidence="1">Uncharacterized protein</fullName>
    </submittedName>
</protein>
<evidence type="ECO:0000313" key="2">
    <source>
        <dbReference type="Proteomes" id="UP000257039"/>
    </source>
</evidence>
<comment type="caution">
    <text evidence="1">The sequence shown here is derived from an EMBL/GenBank/DDBJ whole genome shotgun (WGS) entry which is preliminary data.</text>
</comment>
<accession>A0A4P9VKH3</accession>
<evidence type="ECO:0000313" key="1">
    <source>
        <dbReference type="EMBL" id="RDH42660.1"/>
    </source>
</evidence>
<sequence length="227" mass="26273">MNTMKYEELPPTLQAIVKVDDFLSAYSISDSKSVIVWVVNSDLGKQEELEFSTFENRLLSRKERESAMPTGETTIFSELGVEVLTDYKLEVATNVLYEMYKIFSVDSKKIIAEKSQIYFTPYKSTLKEIVINALDDYQFPKLYEGWDENEKINYWVEVLYRLRRQTGESGGHEDDIFNRSLIDQMMQVDSKVVNLLPTCLKRLANIEQLDEHSLTSAFEAKSGCRLK</sequence>
<reference evidence="1 2" key="1">
    <citation type="submission" date="2017-04" db="EMBL/GenBank/DDBJ databases">
        <title>Draft genome sequence of Zooshikella ganghwensis VG4 isolated from Red Sea sediments.</title>
        <authorList>
            <person name="Rehman Z."/>
            <person name="Alam I."/>
            <person name="Kamau A."/>
            <person name="Bajic V."/>
            <person name="Leiknes T."/>
        </authorList>
    </citation>
    <scope>NUCLEOTIDE SEQUENCE [LARGE SCALE GENOMIC DNA]</scope>
    <source>
        <strain evidence="1 2">VG4</strain>
    </source>
</reference>
<proteinExistence type="predicted"/>
<name>A0A4P9VKH3_9GAMM</name>
<dbReference type="EMBL" id="NDXW01000001">
    <property type="protein sequence ID" value="RDH42660.1"/>
    <property type="molecule type" value="Genomic_DNA"/>
</dbReference>
<gene>
    <name evidence="1" type="ORF">B9G39_03930</name>
</gene>
<keyword evidence="2" id="KW-1185">Reference proteome</keyword>
<organism evidence="1 2">
    <name type="scientific">Zooshikella ganghwensis</name>
    <dbReference type="NCBI Taxonomy" id="202772"/>
    <lineage>
        <taxon>Bacteria</taxon>
        <taxon>Pseudomonadati</taxon>
        <taxon>Pseudomonadota</taxon>
        <taxon>Gammaproteobacteria</taxon>
        <taxon>Oceanospirillales</taxon>
        <taxon>Zooshikellaceae</taxon>
        <taxon>Zooshikella</taxon>
    </lineage>
</organism>
<dbReference type="AlphaFoldDB" id="A0A4P9VKH3"/>